<feature type="compositionally biased region" description="Polar residues" evidence="1">
    <location>
        <begin position="78"/>
        <end position="101"/>
    </location>
</feature>
<keyword evidence="3" id="KW-1185">Reference proteome</keyword>
<evidence type="ECO:0000313" key="2">
    <source>
        <dbReference type="EMBL" id="KEY72009.1"/>
    </source>
</evidence>
<name>A0A084B380_STACB</name>
<dbReference type="AlphaFoldDB" id="A0A084B380"/>
<organism evidence="2 3">
    <name type="scientific">Stachybotrys chartarum (strain CBS 109288 / IBT 7711)</name>
    <name type="common">Toxic black mold</name>
    <name type="synonym">Stilbospora chartarum</name>
    <dbReference type="NCBI Taxonomy" id="1280523"/>
    <lineage>
        <taxon>Eukaryota</taxon>
        <taxon>Fungi</taxon>
        <taxon>Dikarya</taxon>
        <taxon>Ascomycota</taxon>
        <taxon>Pezizomycotina</taxon>
        <taxon>Sordariomycetes</taxon>
        <taxon>Hypocreomycetidae</taxon>
        <taxon>Hypocreales</taxon>
        <taxon>Stachybotryaceae</taxon>
        <taxon>Stachybotrys</taxon>
    </lineage>
</organism>
<evidence type="ECO:0008006" key="4">
    <source>
        <dbReference type="Google" id="ProtNLM"/>
    </source>
</evidence>
<sequence length="451" mass="50683">MIKVHSSRRATGLKPGDYDHEIDLIDRDGSVSLRNDSIEPSDISRTDTASRLIPPSSQNGESSPPTPRPNSAADPRPNGNNEDTQNRSGQGSRQSNNVPQSALWSSIEVSAPDTGTFHDEDPSIKPERPRIQRETAIDILYENERGGFLCGNALFSSKALGSLDPPAWTNAYHKPSPTSIFTAQVPDPSWEWAWSDWTVNHQEGMDEHGWEYSFAFSKKFSWHGPKWWNSFVRRRAWIRKRIRKLPEDISADPHMANSDYFVVRSAMDPMRGSQGTLPDGRVPSKGSLTQVSIQETAEKPDIEDVGTLLRILSLSRIDREKLDAVENYLLHAKDLGQLQMVMHDIMSIFVFQASRRHLLTRLTHIYDETTRELEGSDDADLRDRQKALQAAIKHADEETRRLAYWSDIKQMTESGEAVGAVDSEKGWDDDRWQGVDNSGPAEPNSGKLPGS</sequence>
<dbReference type="Proteomes" id="UP000028045">
    <property type="component" value="Unassembled WGS sequence"/>
</dbReference>
<proteinExistence type="predicted"/>
<dbReference type="EMBL" id="KL648097">
    <property type="protein sequence ID" value="KEY72009.1"/>
    <property type="molecule type" value="Genomic_DNA"/>
</dbReference>
<protein>
    <recommendedName>
        <fullName evidence="4">Peroxin/Ferlin domain-containing protein</fullName>
    </recommendedName>
</protein>
<accession>A0A084B380</accession>
<feature type="region of interest" description="Disordered" evidence="1">
    <location>
        <begin position="1"/>
        <end position="101"/>
    </location>
</feature>
<reference evidence="2 3" key="1">
    <citation type="journal article" date="2014" name="BMC Genomics">
        <title>Comparative genome sequencing reveals chemotype-specific gene clusters in the toxigenic black mold Stachybotrys.</title>
        <authorList>
            <person name="Semeiks J."/>
            <person name="Borek D."/>
            <person name="Otwinowski Z."/>
            <person name="Grishin N.V."/>
        </authorList>
    </citation>
    <scope>NUCLEOTIDE SEQUENCE [LARGE SCALE GENOMIC DNA]</scope>
    <source>
        <strain evidence="3">CBS 109288 / IBT 7711</strain>
    </source>
</reference>
<feature type="compositionally biased region" description="Basic and acidic residues" evidence="1">
    <location>
        <begin position="422"/>
        <end position="433"/>
    </location>
</feature>
<evidence type="ECO:0000313" key="3">
    <source>
        <dbReference type="Proteomes" id="UP000028045"/>
    </source>
</evidence>
<feature type="compositionally biased region" description="Basic and acidic residues" evidence="1">
    <location>
        <begin position="16"/>
        <end position="29"/>
    </location>
</feature>
<evidence type="ECO:0000256" key="1">
    <source>
        <dbReference type="SAM" id="MobiDB-lite"/>
    </source>
</evidence>
<dbReference type="OrthoDB" id="72441at2759"/>
<gene>
    <name evidence="2" type="ORF">S7711_00028</name>
</gene>
<dbReference type="HOGENOM" id="CLU_028361_1_0_1"/>
<feature type="region of interest" description="Disordered" evidence="1">
    <location>
        <begin position="414"/>
        <end position="451"/>
    </location>
</feature>